<dbReference type="PANTHER" id="PTHR31302:SF31">
    <property type="entry name" value="PHOSPHODIESTERASE YAEI"/>
    <property type="match status" value="1"/>
</dbReference>
<name>A0A0B7IAL0_9FLAO</name>
<dbReference type="InterPro" id="IPR004843">
    <property type="entry name" value="Calcineurin-like_PHP"/>
</dbReference>
<dbReference type="Proteomes" id="UP000045051">
    <property type="component" value="Unassembled WGS sequence"/>
</dbReference>
<dbReference type="InterPro" id="IPR051158">
    <property type="entry name" value="Metallophosphoesterase_sf"/>
</dbReference>
<dbReference type="InterPro" id="IPR029052">
    <property type="entry name" value="Metallo-depent_PP-like"/>
</dbReference>
<organism evidence="4 5">
    <name type="scientific">Capnocytophaga canis</name>
    <dbReference type="NCBI Taxonomy" id="1848903"/>
    <lineage>
        <taxon>Bacteria</taxon>
        <taxon>Pseudomonadati</taxon>
        <taxon>Bacteroidota</taxon>
        <taxon>Flavobacteriia</taxon>
        <taxon>Flavobacteriales</taxon>
        <taxon>Flavobacteriaceae</taxon>
        <taxon>Capnocytophaga</taxon>
    </lineage>
</organism>
<keyword evidence="1" id="KW-0479">Metal-binding</keyword>
<dbReference type="Gene3D" id="3.60.21.10">
    <property type="match status" value="1"/>
</dbReference>
<gene>
    <name evidence="4" type="ORF">CCAND38_390008</name>
</gene>
<accession>A0A0B7IAL0</accession>
<evidence type="ECO:0000256" key="2">
    <source>
        <dbReference type="ARBA" id="ARBA00022801"/>
    </source>
</evidence>
<evidence type="ECO:0000313" key="4">
    <source>
        <dbReference type="EMBL" id="CEN46938.1"/>
    </source>
</evidence>
<reference evidence="4 5" key="1">
    <citation type="submission" date="2015-01" db="EMBL/GenBank/DDBJ databases">
        <authorList>
            <person name="Xiang T."/>
            <person name="Song Y."/>
            <person name="Huang L."/>
            <person name="Wang B."/>
            <person name="Wu P."/>
        </authorList>
    </citation>
    <scope>NUCLEOTIDE SEQUENCE [LARGE SCALE GENOMIC DNA]</scope>
    <source>
        <strain evidence="4 5">CcD38</strain>
    </source>
</reference>
<dbReference type="EMBL" id="CDOI01000150">
    <property type="protein sequence ID" value="CEN46938.1"/>
    <property type="molecule type" value="Genomic_DNA"/>
</dbReference>
<dbReference type="GO" id="GO:0008758">
    <property type="term" value="F:UDP-2,3-diacylglucosamine hydrolase activity"/>
    <property type="evidence" value="ECO:0007669"/>
    <property type="project" value="TreeGrafter"/>
</dbReference>
<keyword evidence="2" id="KW-0378">Hydrolase</keyword>
<dbReference type="SUPFAM" id="SSF56300">
    <property type="entry name" value="Metallo-dependent phosphatases"/>
    <property type="match status" value="1"/>
</dbReference>
<proteinExistence type="predicted"/>
<dbReference type="GO" id="GO:0016020">
    <property type="term" value="C:membrane"/>
    <property type="evidence" value="ECO:0007669"/>
    <property type="project" value="GOC"/>
</dbReference>
<dbReference type="GO" id="GO:0046872">
    <property type="term" value="F:metal ion binding"/>
    <property type="evidence" value="ECO:0007669"/>
    <property type="project" value="UniProtKB-KW"/>
</dbReference>
<feature type="domain" description="Calcineurin-like phosphoesterase" evidence="3">
    <location>
        <begin position="60"/>
        <end position="226"/>
    </location>
</feature>
<evidence type="ECO:0000259" key="3">
    <source>
        <dbReference type="Pfam" id="PF00149"/>
    </source>
</evidence>
<dbReference type="PANTHER" id="PTHR31302">
    <property type="entry name" value="TRANSMEMBRANE PROTEIN WITH METALLOPHOSPHOESTERASE DOMAIN-RELATED"/>
    <property type="match status" value="1"/>
</dbReference>
<dbReference type="AlphaFoldDB" id="A0A0B7IAL0"/>
<protein>
    <submittedName>
        <fullName evidence="4">Uncharacterized metallophosphoesterase ykuE</fullName>
    </submittedName>
</protein>
<dbReference type="Pfam" id="PF00149">
    <property type="entry name" value="Metallophos"/>
    <property type="match status" value="1"/>
</dbReference>
<evidence type="ECO:0000256" key="1">
    <source>
        <dbReference type="ARBA" id="ARBA00022723"/>
    </source>
</evidence>
<sequence>MNIFKSMKSRKIIKKIIFIPTVICLFLVLYAWQIERHWVEVVSMKMPIEYLPKHLEGKTLMQISDLHTGRWVSNDYLISTFEEMRKYDPDFVVYTGDYVTYKNKKVLYDKLEEALRHCVKGRLGTIAVLGNHDYGVNWREPKVADSIVQLMRSHQIVVLRNERIQIEGLTFIGLDDLWAGEFNASKAFENYDAAQANVVLSHNPDTCDLEVWQNYQGWILSGHTHGGQCKPPFLTPPVLPVKNKEYASGKIELSNQRTLYVNRGIGHSIPVRFNVRPEITIFELEKRK</sequence>
<keyword evidence="5" id="KW-1185">Reference proteome</keyword>
<evidence type="ECO:0000313" key="5">
    <source>
        <dbReference type="Proteomes" id="UP000045051"/>
    </source>
</evidence>
<dbReference type="GO" id="GO:0009245">
    <property type="term" value="P:lipid A biosynthetic process"/>
    <property type="evidence" value="ECO:0007669"/>
    <property type="project" value="TreeGrafter"/>
</dbReference>